<organism evidence="3 4">
    <name type="scientific">Agathobacter rectalis</name>
    <dbReference type="NCBI Taxonomy" id="39491"/>
    <lineage>
        <taxon>Bacteria</taxon>
        <taxon>Bacillati</taxon>
        <taxon>Bacillota</taxon>
        <taxon>Clostridia</taxon>
        <taxon>Lachnospirales</taxon>
        <taxon>Lachnospiraceae</taxon>
        <taxon>Agathobacter</taxon>
    </lineage>
</organism>
<dbReference type="SMART" id="SM00530">
    <property type="entry name" value="HTH_XRE"/>
    <property type="match status" value="1"/>
</dbReference>
<evidence type="ECO:0000256" key="1">
    <source>
        <dbReference type="ARBA" id="ARBA00007227"/>
    </source>
</evidence>
<protein>
    <submittedName>
        <fullName evidence="3">ImmA/IrrE family metallo-endopeptidase</fullName>
    </submittedName>
</protein>
<dbReference type="InterPro" id="IPR052345">
    <property type="entry name" value="Rad_response_metalloprotease"/>
</dbReference>
<accession>A0A414HRI6</accession>
<evidence type="ECO:0000313" key="4">
    <source>
        <dbReference type="Proteomes" id="UP000284835"/>
    </source>
</evidence>
<dbReference type="PROSITE" id="PS50943">
    <property type="entry name" value="HTH_CROC1"/>
    <property type="match status" value="1"/>
</dbReference>
<dbReference type="Pfam" id="PF01381">
    <property type="entry name" value="HTH_3"/>
    <property type="match status" value="1"/>
</dbReference>
<dbReference type="CDD" id="cd00093">
    <property type="entry name" value="HTH_XRE"/>
    <property type="match status" value="1"/>
</dbReference>
<dbReference type="PANTHER" id="PTHR43236">
    <property type="entry name" value="ANTITOXIN HIGA1"/>
    <property type="match status" value="1"/>
</dbReference>
<reference evidence="3 4" key="1">
    <citation type="submission" date="2018-08" db="EMBL/GenBank/DDBJ databases">
        <title>A genome reference for cultivated species of the human gut microbiota.</title>
        <authorList>
            <person name="Zou Y."/>
            <person name="Xue W."/>
            <person name="Luo G."/>
        </authorList>
    </citation>
    <scope>NUCLEOTIDE SEQUENCE [LARGE SCALE GENOMIC DNA]</scope>
    <source>
        <strain evidence="3 4">AM30-13AC</strain>
    </source>
</reference>
<sequence>MKTQVGFNGKRLKAARLYRGLTISEEAKMSDISKQAISQFENGKTEPRLETLMKIMQVLRFPREYFYENPEDKVVIGDTYFRSLSSTSNKERLAQIECVKLLVAIYRGIDEYIAFPELNLYTVPEDFDFDIEALAKNVRKFWNIGNDRILNLVSILEKNGVIVSTRFTNGNKIDAYSQIENINDKIIAVIILGDDKENAFRRNFSVAHELGHLLLDDFYDIEGMSKIEYKEMEDTMNRFAGALLVPEELYRMDLQTNAKTELNFYIQMKKKYGVSAAALIVRARQLEEITINQYQYLMKQLSQKGYRKCEPYDKETKQMQPRYLKEAMRMIIEEDKVTGTEFLEVVSEKGVSVSEEIVENILNLDEGYLRMNDSSGEIVALERR</sequence>
<evidence type="ECO:0000259" key="2">
    <source>
        <dbReference type="PROSITE" id="PS50943"/>
    </source>
</evidence>
<feature type="domain" description="HTH cro/C1-type" evidence="2">
    <location>
        <begin position="12"/>
        <end position="66"/>
    </location>
</feature>
<dbReference type="Gene3D" id="1.10.10.2910">
    <property type="match status" value="1"/>
</dbReference>
<dbReference type="EMBL" id="QSJS01000038">
    <property type="protein sequence ID" value="RHD89898.1"/>
    <property type="molecule type" value="Genomic_DNA"/>
</dbReference>
<proteinExistence type="inferred from homology"/>
<gene>
    <name evidence="3" type="ORF">DW775_15445</name>
</gene>
<dbReference type="PANTHER" id="PTHR43236:SF1">
    <property type="entry name" value="BLL7220 PROTEIN"/>
    <property type="match status" value="1"/>
</dbReference>
<comment type="similarity">
    <text evidence="1">Belongs to the short-chain fatty acyl-CoA assimilation regulator (ScfR) family.</text>
</comment>
<dbReference type="InterPro" id="IPR010359">
    <property type="entry name" value="IrrE_HExxH"/>
</dbReference>
<dbReference type="Gene3D" id="1.10.260.40">
    <property type="entry name" value="lambda repressor-like DNA-binding domains"/>
    <property type="match status" value="1"/>
</dbReference>
<dbReference type="Proteomes" id="UP000284835">
    <property type="component" value="Unassembled WGS sequence"/>
</dbReference>
<dbReference type="InterPro" id="IPR010982">
    <property type="entry name" value="Lambda_DNA-bd_dom_sf"/>
</dbReference>
<name>A0A414HRI6_9FIRM</name>
<dbReference type="GO" id="GO:0003677">
    <property type="term" value="F:DNA binding"/>
    <property type="evidence" value="ECO:0007669"/>
    <property type="project" value="InterPro"/>
</dbReference>
<dbReference type="Pfam" id="PF06114">
    <property type="entry name" value="Peptidase_M78"/>
    <property type="match status" value="1"/>
</dbReference>
<evidence type="ECO:0000313" key="3">
    <source>
        <dbReference type="EMBL" id="RHD89898.1"/>
    </source>
</evidence>
<dbReference type="InterPro" id="IPR001387">
    <property type="entry name" value="Cro/C1-type_HTH"/>
</dbReference>
<dbReference type="RefSeq" id="WP_118084590.1">
    <property type="nucleotide sequence ID" value="NZ_QSJS01000038.1"/>
</dbReference>
<dbReference type="SUPFAM" id="SSF47413">
    <property type="entry name" value="lambda repressor-like DNA-binding domains"/>
    <property type="match status" value="1"/>
</dbReference>
<comment type="caution">
    <text evidence="3">The sequence shown here is derived from an EMBL/GenBank/DDBJ whole genome shotgun (WGS) entry which is preliminary data.</text>
</comment>
<dbReference type="AlphaFoldDB" id="A0A414HRI6"/>